<dbReference type="InterPro" id="IPR052165">
    <property type="entry name" value="Membrane_assoc_protease"/>
</dbReference>
<dbReference type="SUPFAM" id="SSF52096">
    <property type="entry name" value="ClpP/crotonase"/>
    <property type="match status" value="1"/>
</dbReference>
<dbReference type="Gene3D" id="2.40.50.140">
    <property type="entry name" value="Nucleic acid-binding proteins"/>
    <property type="match status" value="1"/>
</dbReference>
<dbReference type="EMBL" id="QHJQ01000001">
    <property type="protein sequence ID" value="PXA05704.1"/>
    <property type="molecule type" value="Genomic_DNA"/>
</dbReference>
<dbReference type="GO" id="GO:0005886">
    <property type="term" value="C:plasma membrane"/>
    <property type="evidence" value="ECO:0007669"/>
    <property type="project" value="TreeGrafter"/>
</dbReference>
<name>A0A317ZJ00_9BACT</name>
<accession>A0A317ZJ00</accession>
<reference evidence="11 12" key="1">
    <citation type="submission" date="2018-05" db="EMBL/GenBank/DDBJ databases">
        <title>Coraliomargarita sinensis sp. nov., isolated from a marine solar saltern.</title>
        <authorList>
            <person name="Zhou L.Y."/>
        </authorList>
    </citation>
    <scope>NUCLEOTIDE SEQUENCE [LARGE SCALE GENOMIC DNA]</scope>
    <source>
        <strain evidence="11 12">WN38</strain>
    </source>
</reference>
<evidence type="ECO:0000313" key="12">
    <source>
        <dbReference type="Proteomes" id="UP000247099"/>
    </source>
</evidence>
<dbReference type="Gene3D" id="3.90.226.10">
    <property type="entry name" value="2-enoyl-CoA Hydratase, Chain A, domain 1"/>
    <property type="match status" value="1"/>
</dbReference>
<feature type="chain" id="PRO_5016364066" evidence="7">
    <location>
        <begin position="23"/>
        <end position="479"/>
    </location>
</feature>
<dbReference type="InterPro" id="IPR002810">
    <property type="entry name" value="NfeD-like_C"/>
</dbReference>
<sequence>MSIYRITLALLACCLLCLPSTAEEEVAPAENTVSDPEADGGVDVYVIPITEAIGKPNLFILRRGLKEAIENDVDMVLLEMDTPGGRVDVTIEMMEMLARFDGITATYVNDEAISAGSFITASTQEIYFAPTGKIGASAVIMGAGQEVPETAKMKIESYLRANIRAITADYPYRSDVIRAMLDAEYELVIDEEVIKPAGELLTLTASEALKEYGDPPQPLLGKGIYDSVEELLDDRFGPGNYEIKDFKVTYSERIAKWMDTFAPALLGIGMLLLFLEFKTPGFGIFGIGGIVLIAIFFISQHIAGLAGNEAILFFALGIILVLVEIFFFPGVLIFALSGLALIFGSLLWAMVDIWPEEPISLSPEFLAEPVVNLVFGMTVAVLGAVIFGRFFKGSFFERMLVLEDAAGGSSQEIREKRESSLPKPGSEGVAVSDLFPSGRVEVDGKRYEARSALGPIEHDSRIRVKAHNDFSLIVEEVES</sequence>
<feature type="region of interest" description="Disordered" evidence="5">
    <location>
        <begin position="412"/>
        <end position="432"/>
    </location>
</feature>
<evidence type="ECO:0000259" key="8">
    <source>
        <dbReference type="Pfam" id="PF01957"/>
    </source>
</evidence>
<evidence type="ECO:0000256" key="1">
    <source>
        <dbReference type="ARBA" id="ARBA00004141"/>
    </source>
</evidence>
<evidence type="ECO:0000256" key="7">
    <source>
        <dbReference type="SAM" id="SignalP"/>
    </source>
</evidence>
<feature type="domain" description="NfeD integral membrane" evidence="9">
    <location>
        <begin position="261"/>
        <end position="387"/>
    </location>
</feature>
<keyword evidence="7" id="KW-0732">Signal</keyword>
<evidence type="ECO:0000259" key="10">
    <source>
        <dbReference type="Pfam" id="PF25145"/>
    </source>
</evidence>
<dbReference type="RefSeq" id="WP_110129781.1">
    <property type="nucleotide sequence ID" value="NZ_QHJQ01000001.1"/>
</dbReference>
<dbReference type="AlphaFoldDB" id="A0A317ZJ00"/>
<keyword evidence="3 6" id="KW-1133">Transmembrane helix</keyword>
<dbReference type="InterPro" id="IPR056739">
    <property type="entry name" value="NfeD_membrane"/>
</dbReference>
<dbReference type="InParanoid" id="A0A317ZJ00"/>
<evidence type="ECO:0000259" key="9">
    <source>
        <dbReference type="Pfam" id="PF24961"/>
    </source>
</evidence>
<dbReference type="PANTHER" id="PTHR33507:SF3">
    <property type="entry name" value="INNER MEMBRANE PROTEIN YBBJ"/>
    <property type="match status" value="1"/>
</dbReference>
<keyword evidence="12" id="KW-1185">Reference proteome</keyword>
<evidence type="ECO:0000256" key="6">
    <source>
        <dbReference type="SAM" id="Phobius"/>
    </source>
</evidence>
<feature type="transmembrane region" description="Helical" evidence="6">
    <location>
        <begin position="257"/>
        <end position="275"/>
    </location>
</feature>
<organism evidence="11 12">
    <name type="scientific">Coraliomargarita sinensis</name>
    <dbReference type="NCBI Taxonomy" id="2174842"/>
    <lineage>
        <taxon>Bacteria</taxon>
        <taxon>Pseudomonadati</taxon>
        <taxon>Verrucomicrobiota</taxon>
        <taxon>Opitutia</taxon>
        <taxon>Puniceicoccales</taxon>
        <taxon>Coraliomargaritaceae</taxon>
        <taxon>Coraliomargarita</taxon>
    </lineage>
</organism>
<comment type="subcellular location">
    <subcellularLocation>
        <location evidence="1">Membrane</location>
        <topology evidence="1">Multi-pass membrane protein</topology>
    </subcellularLocation>
</comment>
<dbReference type="InterPro" id="IPR012340">
    <property type="entry name" value="NA-bd_OB-fold"/>
</dbReference>
<dbReference type="CDD" id="cd07021">
    <property type="entry name" value="Clp_protease_NfeD_like"/>
    <property type="match status" value="1"/>
</dbReference>
<evidence type="ECO:0000256" key="2">
    <source>
        <dbReference type="ARBA" id="ARBA00022692"/>
    </source>
</evidence>
<keyword evidence="2 6" id="KW-0812">Transmembrane</keyword>
<feature type="signal peptide" evidence="7">
    <location>
        <begin position="1"/>
        <end position="22"/>
    </location>
</feature>
<gene>
    <name evidence="11" type="ORF">DDZ13_02195</name>
</gene>
<feature type="domain" description="NfeD-like C-terminal" evidence="8">
    <location>
        <begin position="425"/>
        <end position="475"/>
    </location>
</feature>
<dbReference type="OrthoDB" id="9806253at2"/>
<dbReference type="Proteomes" id="UP000247099">
    <property type="component" value="Unassembled WGS sequence"/>
</dbReference>
<evidence type="ECO:0000256" key="3">
    <source>
        <dbReference type="ARBA" id="ARBA00022989"/>
    </source>
</evidence>
<dbReference type="Pfam" id="PF24961">
    <property type="entry name" value="NfeD_membrane"/>
    <property type="match status" value="1"/>
</dbReference>
<dbReference type="InterPro" id="IPR056738">
    <property type="entry name" value="NfeD1b_N"/>
</dbReference>
<feature type="transmembrane region" description="Helical" evidence="6">
    <location>
        <begin position="332"/>
        <end position="351"/>
    </location>
</feature>
<evidence type="ECO:0000256" key="5">
    <source>
        <dbReference type="SAM" id="MobiDB-lite"/>
    </source>
</evidence>
<protein>
    <submittedName>
        <fullName evidence="11">Uncharacterized protein</fullName>
    </submittedName>
</protein>
<dbReference type="Pfam" id="PF25145">
    <property type="entry name" value="NfeD1b_N"/>
    <property type="match status" value="1"/>
</dbReference>
<comment type="caution">
    <text evidence="11">The sequence shown here is derived from an EMBL/GenBank/DDBJ whole genome shotgun (WGS) entry which is preliminary data.</text>
</comment>
<evidence type="ECO:0000256" key="4">
    <source>
        <dbReference type="ARBA" id="ARBA00023136"/>
    </source>
</evidence>
<keyword evidence="4 6" id="KW-0472">Membrane</keyword>
<evidence type="ECO:0000313" key="11">
    <source>
        <dbReference type="EMBL" id="PXA05704.1"/>
    </source>
</evidence>
<dbReference type="InterPro" id="IPR029045">
    <property type="entry name" value="ClpP/crotonase-like_dom_sf"/>
</dbReference>
<feature type="transmembrane region" description="Helical" evidence="6">
    <location>
        <begin position="310"/>
        <end position="327"/>
    </location>
</feature>
<feature type="transmembrane region" description="Helical" evidence="6">
    <location>
        <begin position="371"/>
        <end position="391"/>
    </location>
</feature>
<feature type="domain" description="NfeD1b N-terminal" evidence="10">
    <location>
        <begin position="44"/>
        <end position="210"/>
    </location>
</feature>
<feature type="transmembrane region" description="Helical" evidence="6">
    <location>
        <begin position="282"/>
        <end position="304"/>
    </location>
</feature>
<dbReference type="Pfam" id="PF01957">
    <property type="entry name" value="NfeD"/>
    <property type="match status" value="1"/>
</dbReference>
<dbReference type="PANTHER" id="PTHR33507">
    <property type="entry name" value="INNER MEMBRANE PROTEIN YBBJ"/>
    <property type="match status" value="1"/>
</dbReference>
<proteinExistence type="predicted"/>